<dbReference type="InterPro" id="IPR050570">
    <property type="entry name" value="Cell_wall_metabolism_enzyme"/>
</dbReference>
<dbReference type="EMBL" id="FNEK01000004">
    <property type="protein sequence ID" value="SDI53523.1"/>
    <property type="molecule type" value="Genomic_DNA"/>
</dbReference>
<dbReference type="Gene3D" id="2.70.70.10">
    <property type="entry name" value="Glucose Permease (Domain IIA)"/>
    <property type="match status" value="1"/>
</dbReference>
<dbReference type="Proteomes" id="UP000199382">
    <property type="component" value="Unassembled WGS sequence"/>
</dbReference>
<dbReference type="SUPFAM" id="SSF54106">
    <property type="entry name" value="LysM domain"/>
    <property type="match status" value="1"/>
</dbReference>
<reference evidence="4 5" key="1">
    <citation type="submission" date="2016-10" db="EMBL/GenBank/DDBJ databases">
        <authorList>
            <person name="de Groot N.N."/>
        </authorList>
    </citation>
    <scope>NUCLEOTIDE SEQUENCE [LARGE SCALE GENOMIC DNA]</scope>
    <source>
        <strain evidence="4 5">DSM 25294</strain>
    </source>
</reference>
<dbReference type="InterPro" id="IPR018392">
    <property type="entry name" value="LysM"/>
</dbReference>
<protein>
    <submittedName>
        <fullName evidence="4">Murein DD-endopeptidase MepM and murein hydrolase activator NlpD, contain LysM domain</fullName>
    </submittedName>
</protein>
<dbReference type="Pfam" id="PF01551">
    <property type="entry name" value="Peptidase_M23"/>
    <property type="match status" value="1"/>
</dbReference>
<dbReference type="PROSITE" id="PS51257">
    <property type="entry name" value="PROKAR_LIPOPROTEIN"/>
    <property type="match status" value="1"/>
</dbReference>
<evidence type="ECO:0000259" key="3">
    <source>
        <dbReference type="PROSITE" id="PS51782"/>
    </source>
</evidence>
<dbReference type="PANTHER" id="PTHR21666:SF270">
    <property type="entry name" value="MUREIN HYDROLASE ACTIVATOR ENVC"/>
    <property type="match status" value="1"/>
</dbReference>
<dbReference type="SUPFAM" id="SSF51261">
    <property type="entry name" value="Duplicated hybrid motif"/>
    <property type="match status" value="1"/>
</dbReference>
<dbReference type="SMART" id="SM00257">
    <property type="entry name" value="LysM"/>
    <property type="match status" value="2"/>
</dbReference>
<dbReference type="Gene3D" id="3.10.350.10">
    <property type="entry name" value="LysM domain"/>
    <property type="match status" value="2"/>
</dbReference>
<evidence type="ECO:0000313" key="4">
    <source>
        <dbReference type="EMBL" id="SDI53523.1"/>
    </source>
</evidence>
<sequence length="383" mass="39471">MRTFMTLCASALVLAACDTTGLDLDMRDLGQGFDTTSALQPVTAPKPQPDARGVISYPSYQVALARRGDTPAEVAGRIGMSADDLARYNGIPVDAVLNEGEVLALPRRVAESTSLPATGGVDIATLAGDAINRASPAAAPAAGTISTQVGEEPVRHKVEAGETAYSIARLYGVSAKSIADWNGLGPDLSVRQGQYLLIPVVVAQPASPETETSTTEPGEGSPTPTPPSASEPLPDEDTVPLATDTGEASGVPESPDLGADATVAASNSARMSMPVQGSIVRDFRKGKNDGIDISASRGASVSAAAAGTVAAITEDTDQVPILVLRHEGGLLTVYANVDNLKVQKGQSVSRGQVIATVRASDNPYLHFEVRDGVEAVDPSDYLK</sequence>
<dbReference type="Pfam" id="PF01476">
    <property type="entry name" value="LysM"/>
    <property type="match status" value="2"/>
</dbReference>
<proteinExistence type="predicted"/>
<evidence type="ECO:0000256" key="2">
    <source>
        <dbReference type="SAM" id="SignalP"/>
    </source>
</evidence>
<organism evidence="4 5">
    <name type="scientific">Aliiruegeria lutimaris</name>
    <dbReference type="NCBI Taxonomy" id="571298"/>
    <lineage>
        <taxon>Bacteria</taxon>
        <taxon>Pseudomonadati</taxon>
        <taxon>Pseudomonadota</taxon>
        <taxon>Alphaproteobacteria</taxon>
        <taxon>Rhodobacterales</taxon>
        <taxon>Roseobacteraceae</taxon>
        <taxon>Aliiruegeria</taxon>
    </lineage>
</organism>
<name>A0A1G8LD36_9RHOB</name>
<dbReference type="PANTHER" id="PTHR21666">
    <property type="entry name" value="PEPTIDASE-RELATED"/>
    <property type="match status" value="1"/>
</dbReference>
<dbReference type="CDD" id="cd00118">
    <property type="entry name" value="LysM"/>
    <property type="match status" value="1"/>
</dbReference>
<dbReference type="GO" id="GO:0004222">
    <property type="term" value="F:metalloendopeptidase activity"/>
    <property type="evidence" value="ECO:0007669"/>
    <property type="project" value="TreeGrafter"/>
</dbReference>
<dbReference type="OrthoDB" id="9795421at2"/>
<keyword evidence="2" id="KW-0732">Signal</keyword>
<accession>A0A1G8LD36</accession>
<dbReference type="InterPro" id="IPR016047">
    <property type="entry name" value="M23ase_b-sheet_dom"/>
</dbReference>
<dbReference type="CDD" id="cd12797">
    <property type="entry name" value="M23_peptidase"/>
    <property type="match status" value="1"/>
</dbReference>
<dbReference type="InterPro" id="IPR011055">
    <property type="entry name" value="Dup_hybrid_motif"/>
</dbReference>
<dbReference type="AlphaFoldDB" id="A0A1G8LD36"/>
<keyword evidence="5" id="KW-1185">Reference proteome</keyword>
<gene>
    <name evidence="4" type="ORF">SAMN04488026_100417</name>
</gene>
<dbReference type="PROSITE" id="PS51782">
    <property type="entry name" value="LYSM"/>
    <property type="match status" value="1"/>
</dbReference>
<dbReference type="InterPro" id="IPR036779">
    <property type="entry name" value="LysM_dom_sf"/>
</dbReference>
<feature type="domain" description="LysM" evidence="3">
    <location>
        <begin position="154"/>
        <end position="198"/>
    </location>
</feature>
<evidence type="ECO:0000313" key="5">
    <source>
        <dbReference type="Proteomes" id="UP000199382"/>
    </source>
</evidence>
<feature type="region of interest" description="Disordered" evidence="1">
    <location>
        <begin position="206"/>
        <end position="259"/>
    </location>
</feature>
<dbReference type="RefSeq" id="WP_093149264.1">
    <property type="nucleotide sequence ID" value="NZ_FNEK01000004.1"/>
</dbReference>
<keyword evidence="4" id="KW-0378">Hydrolase</keyword>
<dbReference type="STRING" id="571298.SAMN04488026_100417"/>
<feature type="signal peptide" evidence="2">
    <location>
        <begin position="1"/>
        <end position="15"/>
    </location>
</feature>
<feature type="chain" id="PRO_5012949698" evidence="2">
    <location>
        <begin position="16"/>
        <end position="383"/>
    </location>
</feature>
<feature type="compositionally biased region" description="Low complexity" evidence="1">
    <location>
        <begin position="206"/>
        <end position="222"/>
    </location>
</feature>
<evidence type="ECO:0000256" key="1">
    <source>
        <dbReference type="SAM" id="MobiDB-lite"/>
    </source>
</evidence>